<dbReference type="Pfam" id="PF03106">
    <property type="entry name" value="WRKY"/>
    <property type="match status" value="1"/>
</dbReference>
<dbReference type="EMBL" id="JAAALK010000082">
    <property type="protein sequence ID" value="KAG8086529.1"/>
    <property type="molecule type" value="Genomic_DNA"/>
</dbReference>
<organism evidence="3 4">
    <name type="scientific">Zizania palustris</name>
    <name type="common">Northern wild rice</name>
    <dbReference type="NCBI Taxonomy" id="103762"/>
    <lineage>
        <taxon>Eukaryota</taxon>
        <taxon>Viridiplantae</taxon>
        <taxon>Streptophyta</taxon>
        <taxon>Embryophyta</taxon>
        <taxon>Tracheophyta</taxon>
        <taxon>Spermatophyta</taxon>
        <taxon>Magnoliopsida</taxon>
        <taxon>Liliopsida</taxon>
        <taxon>Poales</taxon>
        <taxon>Poaceae</taxon>
        <taxon>BOP clade</taxon>
        <taxon>Oryzoideae</taxon>
        <taxon>Oryzeae</taxon>
        <taxon>Zizaniinae</taxon>
        <taxon>Zizania</taxon>
    </lineage>
</organism>
<dbReference type="OrthoDB" id="693960at2759"/>
<dbReference type="SMART" id="SM00774">
    <property type="entry name" value="WRKY"/>
    <property type="match status" value="1"/>
</dbReference>
<accession>A0A8J5WDN6</accession>
<dbReference type="Proteomes" id="UP000729402">
    <property type="component" value="Unassembled WGS sequence"/>
</dbReference>
<evidence type="ECO:0000256" key="1">
    <source>
        <dbReference type="SAM" id="MobiDB-lite"/>
    </source>
</evidence>
<evidence type="ECO:0000259" key="2">
    <source>
        <dbReference type="PROSITE" id="PS50811"/>
    </source>
</evidence>
<sequence>MSRAAAGRDHGLYGDQLAADFFVPFDHDDEVDSFLFRRSAAAYGGGDDGLTPYSSINTDYLLQDPVGVARHLDDASSPLGDAAVKHQAAAAVDHDAGGAAPVTPNSSSVLSSSSEAAEEDEMRRCKKGRPEEEIDEEGSAVQNCKTNKQAKKKGEKKAREPRVAFMTKSEVDHLEDGYRWRKYGQKAVKNSSYPRSYYRCTAPRCGVKKRVERLQHDPSMVITTYEGQHTHPIAMSTSQYHRQGLMPAGSYPLVAPPPPFGFYPDDVLAARMMSQQQQIIGYGPSIHHVAPPAPMPPLHHLYTPQDLLLPSVTGSHHEY</sequence>
<dbReference type="PANTHER" id="PTHR31221:SF366">
    <property type="entry name" value="OS05G0583000 PROTEIN"/>
    <property type="match status" value="1"/>
</dbReference>
<dbReference type="PROSITE" id="PS50811">
    <property type="entry name" value="WRKY"/>
    <property type="match status" value="1"/>
</dbReference>
<feature type="domain" description="WRKY" evidence="2">
    <location>
        <begin position="169"/>
        <end position="234"/>
    </location>
</feature>
<evidence type="ECO:0000313" key="3">
    <source>
        <dbReference type="EMBL" id="KAG8086529.1"/>
    </source>
</evidence>
<dbReference type="InterPro" id="IPR003657">
    <property type="entry name" value="WRKY_dom"/>
</dbReference>
<proteinExistence type="predicted"/>
<dbReference type="FunFam" id="2.20.25.80:FF:000003">
    <property type="entry name" value="WRKY transcription factor 57"/>
    <property type="match status" value="1"/>
</dbReference>
<keyword evidence="4" id="KW-1185">Reference proteome</keyword>
<gene>
    <name evidence="3" type="ORF">GUJ93_ZPchr0010g10311</name>
</gene>
<reference evidence="3" key="1">
    <citation type="journal article" date="2021" name="bioRxiv">
        <title>Whole Genome Assembly and Annotation of Northern Wild Rice, Zizania palustris L., Supports a Whole Genome Duplication in the Zizania Genus.</title>
        <authorList>
            <person name="Haas M."/>
            <person name="Kono T."/>
            <person name="Macchietto M."/>
            <person name="Millas R."/>
            <person name="McGilp L."/>
            <person name="Shao M."/>
            <person name="Duquette J."/>
            <person name="Hirsch C.N."/>
            <person name="Kimball J."/>
        </authorList>
    </citation>
    <scope>NUCLEOTIDE SEQUENCE</scope>
    <source>
        <tissue evidence="3">Fresh leaf tissue</tissue>
    </source>
</reference>
<dbReference type="InterPro" id="IPR044810">
    <property type="entry name" value="WRKY_plant"/>
</dbReference>
<feature type="region of interest" description="Disordered" evidence="1">
    <location>
        <begin position="92"/>
        <end position="161"/>
    </location>
</feature>
<evidence type="ECO:0000313" key="4">
    <source>
        <dbReference type="Proteomes" id="UP000729402"/>
    </source>
</evidence>
<dbReference type="GO" id="GO:0003700">
    <property type="term" value="F:DNA-binding transcription factor activity"/>
    <property type="evidence" value="ECO:0007669"/>
    <property type="project" value="InterPro"/>
</dbReference>
<dbReference type="AlphaFoldDB" id="A0A8J5WDN6"/>
<name>A0A8J5WDN6_ZIZPA</name>
<comment type="caution">
    <text evidence="3">The sequence shown here is derived from an EMBL/GenBank/DDBJ whole genome shotgun (WGS) entry which is preliminary data.</text>
</comment>
<dbReference type="PANTHER" id="PTHR31221">
    <property type="entry name" value="WRKY TRANSCRIPTION FACTOR PROTEIN 1-RELATED"/>
    <property type="match status" value="1"/>
</dbReference>
<dbReference type="GO" id="GO:0043565">
    <property type="term" value="F:sequence-specific DNA binding"/>
    <property type="evidence" value="ECO:0007669"/>
    <property type="project" value="InterPro"/>
</dbReference>
<reference evidence="3" key="2">
    <citation type="submission" date="2021-02" db="EMBL/GenBank/DDBJ databases">
        <authorList>
            <person name="Kimball J.A."/>
            <person name="Haas M.W."/>
            <person name="Macchietto M."/>
            <person name="Kono T."/>
            <person name="Duquette J."/>
            <person name="Shao M."/>
        </authorList>
    </citation>
    <scope>NUCLEOTIDE SEQUENCE</scope>
    <source>
        <tissue evidence="3">Fresh leaf tissue</tissue>
    </source>
</reference>
<protein>
    <recommendedName>
        <fullName evidence="2">WRKY domain-containing protein</fullName>
    </recommendedName>
</protein>